<dbReference type="KEGG" id="daf:Desaf_2639"/>
<dbReference type="PANTHER" id="PTHR36849">
    <property type="entry name" value="CYTOPLASMIC PROTEIN-RELATED"/>
    <property type="match status" value="1"/>
</dbReference>
<dbReference type="EMBL" id="CP003221">
    <property type="protein sequence ID" value="EGJ50956.1"/>
    <property type="molecule type" value="Genomic_DNA"/>
</dbReference>
<name>F3Z0E6_DESAF</name>
<dbReference type="eggNOG" id="COG3189">
    <property type="taxonomic scope" value="Bacteria"/>
</dbReference>
<evidence type="ECO:0000313" key="2">
    <source>
        <dbReference type="Proteomes" id="UP000007844"/>
    </source>
</evidence>
<dbReference type="AlphaFoldDB" id="F3Z0E6"/>
<reference evidence="1 2" key="1">
    <citation type="journal article" date="2011" name="J. Bacteriol.">
        <title>Genome sequence of the mercury-methylating and pleomorphic Desulfovibrio africanus Strain Walvis Bay.</title>
        <authorList>
            <person name="Brown S.D."/>
            <person name="Wall J.D."/>
            <person name="Kucken A.M."/>
            <person name="Gilmour C.C."/>
            <person name="Podar M."/>
            <person name="Brandt C.C."/>
            <person name="Teshima H."/>
            <person name="Detter J.C."/>
            <person name="Han C.S."/>
            <person name="Land M.L."/>
            <person name="Lucas S."/>
            <person name="Han J."/>
            <person name="Pennacchio L."/>
            <person name="Nolan M."/>
            <person name="Pitluck S."/>
            <person name="Woyke T."/>
            <person name="Goodwin L."/>
            <person name="Palumbo A.V."/>
            <person name="Elias D.A."/>
        </authorList>
    </citation>
    <scope>NUCLEOTIDE SEQUENCE [LARGE SCALE GENOMIC DNA]</scope>
    <source>
        <strain evidence="1 2">Walvis Bay</strain>
    </source>
</reference>
<dbReference type="STRING" id="690850.Desaf_2639"/>
<evidence type="ECO:0000313" key="1">
    <source>
        <dbReference type="EMBL" id="EGJ50956.1"/>
    </source>
</evidence>
<dbReference type="Pfam" id="PF22752">
    <property type="entry name" value="DUF488-N3i"/>
    <property type="match status" value="1"/>
</dbReference>
<dbReference type="PANTHER" id="PTHR36849:SF1">
    <property type="entry name" value="CYTOPLASMIC PROTEIN"/>
    <property type="match status" value="1"/>
</dbReference>
<accession>F3Z0E6</accession>
<sequence length="123" mass="14577">MLKLKRIHDQPGPDDGKRYLVDRIWPRGVRKVDAHLDEWLRALAPSTELRKWFNHDPARWEDFQARYRLELDAPELRALLDRLASEAETGTVTLLYGAKDEQRNQAVVIRRVVEERLEKKAHR</sequence>
<protein>
    <recommendedName>
        <fullName evidence="3">Uroporphyrin-III C-methyltransferase</fullName>
    </recommendedName>
</protein>
<evidence type="ECO:0008006" key="3">
    <source>
        <dbReference type="Google" id="ProtNLM"/>
    </source>
</evidence>
<dbReference type="InterPro" id="IPR052552">
    <property type="entry name" value="YeaO-like"/>
</dbReference>
<dbReference type="RefSeq" id="WP_014260649.1">
    <property type="nucleotide sequence ID" value="NC_016629.1"/>
</dbReference>
<dbReference type="HOGENOM" id="CLU_137928_0_0_7"/>
<dbReference type="Proteomes" id="UP000007844">
    <property type="component" value="Chromosome"/>
</dbReference>
<proteinExistence type="predicted"/>
<gene>
    <name evidence="1" type="ORF">Desaf_2639</name>
</gene>
<organism evidence="1 2">
    <name type="scientific">Desulfocurvibacter africanus subsp. africanus str. Walvis Bay</name>
    <dbReference type="NCBI Taxonomy" id="690850"/>
    <lineage>
        <taxon>Bacteria</taxon>
        <taxon>Pseudomonadati</taxon>
        <taxon>Thermodesulfobacteriota</taxon>
        <taxon>Desulfovibrionia</taxon>
        <taxon>Desulfovibrionales</taxon>
        <taxon>Desulfovibrionaceae</taxon>
        <taxon>Desulfocurvibacter</taxon>
    </lineage>
</organism>
<keyword evidence="2" id="KW-1185">Reference proteome</keyword>